<evidence type="ECO:0000313" key="2">
    <source>
        <dbReference type="EMBL" id="CAK0905971.1"/>
    </source>
</evidence>
<protein>
    <submittedName>
        <fullName evidence="2">Uncharacterized protein</fullName>
    </submittedName>
</protein>
<feature type="region of interest" description="Disordered" evidence="1">
    <location>
        <begin position="154"/>
        <end position="186"/>
    </location>
</feature>
<feature type="region of interest" description="Disordered" evidence="1">
    <location>
        <begin position="102"/>
        <end position="135"/>
    </location>
</feature>
<reference evidence="2" key="1">
    <citation type="submission" date="2023-10" db="EMBL/GenBank/DDBJ databases">
        <authorList>
            <person name="Chen Y."/>
            <person name="Shah S."/>
            <person name="Dougan E. K."/>
            <person name="Thang M."/>
            <person name="Chan C."/>
        </authorList>
    </citation>
    <scope>NUCLEOTIDE SEQUENCE [LARGE SCALE GENOMIC DNA]</scope>
</reference>
<sequence>CYPRGPGHRLAADANAYEFSFTLEPIEFLGDLLSPRDLDENEGFNLCSFGCIDSFSGGPATHQSASVLIEYESSFTLETLEFLDANLSPPIGWAGHEDFDTHDSWDLPPGRADPLYGGGGKGGSRTSQRARADKSQIQDQLIALATAVAELQRAQTGARTTPKAGRAEARPTKPTATRPRRQKRQREDIPIVAKLRSLLSVVDGGMNLTQTHVISKLREVISTFTPGASPSARGAPEDPWGRAKNATSSAVRASLEQSTEPPAILAATRAEHEQRERARKAPGNHQNITYVVLDSNGPDSVLLEGQRGPRPAKANITYLSESAPKCAGPHAAMKDDEPVQATKLKLANFRTTISEEFADETLFHVASAEPQTTPALVLGNVLAERVLRTRGAIAYDAEITCIVSTTEANAAVFWAAAPPRGTFTMQQDAPIAQRWLSWRADEEDEESTRKHYDRVCQLAQQRQGHMLHRPHGKAQLGVAGAAGVHPGEADAIKWHVRNAPAHMVTAQEFTAWATECGLQNVADAARAGARAWTFFGGTPAGVAATVHTSKSGA</sequence>
<name>A0ABN9Y0L6_9DINO</name>
<feature type="non-terminal residue" evidence="2">
    <location>
        <position position="553"/>
    </location>
</feature>
<feature type="non-terminal residue" evidence="2">
    <location>
        <position position="1"/>
    </location>
</feature>
<gene>
    <name evidence="2" type="ORF">PCOR1329_LOCUS81494</name>
</gene>
<accession>A0ABN9Y0L6</accession>
<keyword evidence="3" id="KW-1185">Reference proteome</keyword>
<dbReference type="Proteomes" id="UP001189429">
    <property type="component" value="Unassembled WGS sequence"/>
</dbReference>
<evidence type="ECO:0000256" key="1">
    <source>
        <dbReference type="SAM" id="MobiDB-lite"/>
    </source>
</evidence>
<comment type="caution">
    <text evidence="2">The sequence shown here is derived from an EMBL/GenBank/DDBJ whole genome shotgun (WGS) entry which is preliminary data.</text>
</comment>
<dbReference type="EMBL" id="CAUYUJ010021630">
    <property type="protein sequence ID" value="CAK0905971.1"/>
    <property type="molecule type" value="Genomic_DNA"/>
</dbReference>
<proteinExistence type="predicted"/>
<organism evidence="2 3">
    <name type="scientific">Prorocentrum cordatum</name>
    <dbReference type="NCBI Taxonomy" id="2364126"/>
    <lineage>
        <taxon>Eukaryota</taxon>
        <taxon>Sar</taxon>
        <taxon>Alveolata</taxon>
        <taxon>Dinophyceae</taxon>
        <taxon>Prorocentrales</taxon>
        <taxon>Prorocentraceae</taxon>
        <taxon>Prorocentrum</taxon>
    </lineage>
</organism>
<feature type="region of interest" description="Disordered" evidence="1">
    <location>
        <begin position="224"/>
        <end position="259"/>
    </location>
</feature>
<evidence type="ECO:0000313" key="3">
    <source>
        <dbReference type="Proteomes" id="UP001189429"/>
    </source>
</evidence>
<feature type="compositionally biased region" description="Polar residues" evidence="1">
    <location>
        <begin position="245"/>
        <end position="259"/>
    </location>
</feature>